<dbReference type="InterPro" id="IPR036135">
    <property type="entry name" value="MoeA_linker/N_sf"/>
</dbReference>
<dbReference type="GO" id="GO:0005829">
    <property type="term" value="C:cytosol"/>
    <property type="evidence" value="ECO:0007669"/>
    <property type="project" value="TreeGrafter"/>
</dbReference>
<dbReference type="RefSeq" id="WP_174410512.1">
    <property type="nucleotide sequence ID" value="NZ_BLVP01000010.1"/>
</dbReference>
<keyword evidence="4 6" id="KW-0501">Molybdenum cofactor biosynthesis</keyword>
<evidence type="ECO:0000313" key="9">
    <source>
        <dbReference type="Proteomes" id="UP000503820"/>
    </source>
</evidence>
<dbReference type="InterPro" id="IPR024370">
    <property type="entry name" value="PBP_domain"/>
</dbReference>
<dbReference type="InterPro" id="IPR038987">
    <property type="entry name" value="MoeA-like"/>
</dbReference>
<dbReference type="AlphaFoldDB" id="A0A7J0BXI4"/>
<dbReference type="GO" id="GO:0046872">
    <property type="term" value="F:metal ion binding"/>
    <property type="evidence" value="ECO:0007669"/>
    <property type="project" value="UniProtKB-UniRule"/>
</dbReference>
<dbReference type="SUPFAM" id="SSF53218">
    <property type="entry name" value="Molybdenum cofactor biosynthesis proteins"/>
    <property type="match status" value="1"/>
</dbReference>
<dbReference type="GO" id="GO:0006777">
    <property type="term" value="P:Mo-molybdopterin cofactor biosynthetic process"/>
    <property type="evidence" value="ECO:0007669"/>
    <property type="project" value="UniProtKB-UniRule"/>
</dbReference>
<evidence type="ECO:0000256" key="3">
    <source>
        <dbReference type="ARBA" id="ARBA00010763"/>
    </source>
</evidence>
<keyword evidence="6" id="KW-0808">Transferase</keyword>
<dbReference type="Gene3D" id="2.40.340.10">
    <property type="entry name" value="MoeA, C-terminal, domain IV"/>
    <property type="match status" value="1"/>
</dbReference>
<dbReference type="Gene3D" id="3.40.980.10">
    <property type="entry name" value="MoaB/Mog-like domain"/>
    <property type="match status" value="1"/>
</dbReference>
<name>A0A7J0BXI4_9BACT</name>
<reference evidence="8 9" key="1">
    <citation type="submission" date="2020-05" db="EMBL/GenBank/DDBJ databases">
        <title>Draft genome sequence of Desulfovibrio psychrotolerans JS1T.</title>
        <authorList>
            <person name="Ueno A."/>
            <person name="Tamazawa S."/>
            <person name="Tamamura S."/>
            <person name="Murakami T."/>
            <person name="Kiyama T."/>
            <person name="Inomata H."/>
            <person name="Amano Y."/>
            <person name="Miyakawa K."/>
            <person name="Tamaki H."/>
            <person name="Naganuma T."/>
            <person name="Kaneko K."/>
        </authorList>
    </citation>
    <scope>NUCLEOTIDE SEQUENCE [LARGE SCALE GENOMIC DNA]</scope>
    <source>
        <strain evidence="8 9">JS1</strain>
    </source>
</reference>
<dbReference type="InterPro" id="IPR005110">
    <property type="entry name" value="MoeA_linker/N"/>
</dbReference>
<organism evidence="8 9">
    <name type="scientific">Desulfovibrio psychrotolerans</name>
    <dbReference type="NCBI Taxonomy" id="415242"/>
    <lineage>
        <taxon>Bacteria</taxon>
        <taxon>Pseudomonadati</taxon>
        <taxon>Thermodesulfobacteriota</taxon>
        <taxon>Desulfovibrionia</taxon>
        <taxon>Desulfovibrionales</taxon>
        <taxon>Desulfovibrionaceae</taxon>
        <taxon>Desulfovibrio</taxon>
    </lineage>
</organism>
<evidence type="ECO:0000259" key="7">
    <source>
        <dbReference type="SMART" id="SM00852"/>
    </source>
</evidence>
<comment type="catalytic activity">
    <reaction evidence="5">
        <text>adenylyl-molybdopterin + molybdate = Mo-molybdopterin + AMP + H(+)</text>
        <dbReference type="Rhea" id="RHEA:35047"/>
        <dbReference type="ChEBI" id="CHEBI:15378"/>
        <dbReference type="ChEBI" id="CHEBI:36264"/>
        <dbReference type="ChEBI" id="CHEBI:62727"/>
        <dbReference type="ChEBI" id="CHEBI:71302"/>
        <dbReference type="ChEBI" id="CHEBI:456215"/>
        <dbReference type="EC" id="2.10.1.1"/>
    </reaction>
</comment>
<dbReference type="InterPro" id="IPR036688">
    <property type="entry name" value="MoeA_C_domain_IV_sf"/>
</dbReference>
<dbReference type="InterPro" id="IPR005111">
    <property type="entry name" value="MoeA_C_domain_IV"/>
</dbReference>
<dbReference type="InterPro" id="IPR036425">
    <property type="entry name" value="MoaB/Mog-like_dom_sf"/>
</dbReference>
<dbReference type="Proteomes" id="UP000503820">
    <property type="component" value="Unassembled WGS sequence"/>
</dbReference>
<evidence type="ECO:0000256" key="6">
    <source>
        <dbReference type="RuleBase" id="RU365090"/>
    </source>
</evidence>
<dbReference type="Pfam" id="PF00994">
    <property type="entry name" value="MoCF_biosynth"/>
    <property type="match status" value="1"/>
</dbReference>
<protein>
    <recommendedName>
        <fullName evidence="6">Molybdopterin molybdenumtransferase</fullName>
        <ecNumber evidence="6">2.10.1.1</ecNumber>
    </recommendedName>
</protein>
<dbReference type="PANTHER" id="PTHR10192">
    <property type="entry name" value="MOLYBDOPTERIN BIOSYNTHESIS PROTEIN"/>
    <property type="match status" value="1"/>
</dbReference>
<dbReference type="InterPro" id="IPR001453">
    <property type="entry name" value="MoaB/Mog_dom"/>
</dbReference>
<evidence type="ECO:0000256" key="1">
    <source>
        <dbReference type="ARBA" id="ARBA00002901"/>
    </source>
</evidence>
<dbReference type="Pfam" id="PF03453">
    <property type="entry name" value="MoeA_N"/>
    <property type="match status" value="1"/>
</dbReference>
<dbReference type="Gene3D" id="3.90.105.10">
    <property type="entry name" value="Molybdopterin biosynthesis moea protein, domain 2"/>
    <property type="match status" value="1"/>
</dbReference>
<dbReference type="NCBIfam" id="NF011068">
    <property type="entry name" value="PRK14498.1"/>
    <property type="match status" value="1"/>
</dbReference>
<comment type="caution">
    <text evidence="8">The sequence shown here is derived from an EMBL/GenBank/DDBJ whole genome shotgun (WGS) entry which is preliminary data.</text>
</comment>
<dbReference type="UniPathway" id="UPA00344"/>
<sequence length="655" mass="70203">MTAPKRNVYLKTIPIPEAVEIARAALDRERLVRSVTVPANEAADRVLSEAVFARFSSPTVHSAAMDGYAVTAQATFGAREGSPKVLRKGTDCFAVNTGHPLPEGCDAVIMIENVTESGPDAIATEAPAFPWQHVRRIGEDIVATELLFPRNHRISPYDIGALLSAGLWDVPVWEPVRVAVIPTGDEVLDFTTRPTPGAGQVVESNSQVLAALARRLGCTVTRTPPVADNPEALRQAVQDALESEAHIAIICAGSSAGTKDYTRDTIAAFGEVLVHGIAAMPGKPSLLGVCRGKLVAGAPGYPVSAVVCFEELLAPLICWLGRTETPRRQPVQVELTRKVPSKLGMEEFLRLAVGKVGDKYVATPLARGAGCITTLSRAQALARIPAQAEGLEQHTAVAAELMVSEEAVRNVLVCVGSHDNTLDVLADELMGLDSPVRLTSSHVGSMGGILAIKNGSCHFAGAHLFDPECDDYNFPFLAKYLPEQLAKNEVTLVNLAIRHQGFIVPKGNPRGIRSIQDLADGTVRFLNRQRGAGTRILLDYHLKQAGIAFDAVNGYDKEEFTHMAVAVNVLTGAADTGLGIRAAARALELDFVPLARERYDLIIPNRFMETPGVQAVLKLLRSPTFRARIEAMGGYETTLTGQIMQAGYGLKGKES</sequence>
<accession>A0A7J0BXI4</accession>
<keyword evidence="6" id="KW-0500">Molybdenum</keyword>
<dbReference type="CDD" id="cd00887">
    <property type="entry name" value="MoeA"/>
    <property type="match status" value="1"/>
</dbReference>
<dbReference type="SUPFAM" id="SSF63882">
    <property type="entry name" value="MoeA N-terminal region -like"/>
    <property type="match status" value="1"/>
</dbReference>
<evidence type="ECO:0000256" key="5">
    <source>
        <dbReference type="ARBA" id="ARBA00047317"/>
    </source>
</evidence>
<dbReference type="EC" id="2.10.1.1" evidence="6"/>
<evidence type="ECO:0000313" key="8">
    <source>
        <dbReference type="EMBL" id="GFM37892.1"/>
    </source>
</evidence>
<comment type="function">
    <text evidence="1 6">Catalyzes the insertion of molybdate into adenylated molybdopterin with the concomitant release of AMP.</text>
</comment>
<keyword evidence="6" id="KW-0479">Metal-binding</keyword>
<comment type="cofactor">
    <cofactor evidence="6">
        <name>Mg(2+)</name>
        <dbReference type="ChEBI" id="CHEBI:18420"/>
    </cofactor>
</comment>
<dbReference type="PANTHER" id="PTHR10192:SF16">
    <property type="entry name" value="MOLYBDOPTERIN MOLYBDENUMTRANSFERASE"/>
    <property type="match status" value="1"/>
</dbReference>
<evidence type="ECO:0000256" key="4">
    <source>
        <dbReference type="ARBA" id="ARBA00023150"/>
    </source>
</evidence>
<feature type="domain" description="MoaB/Mog" evidence="7">
    <location>
        <begin position="179"/>
        <end position="319"/>
    </location>
</feature>
<evidence type="ECO:0000256" key="2">
    <source>
        <dbReference type="ARBA" id="ARBA00005046"/>
    </source>
</evidence>
<proteinExistence type="inferred from homology"/>
<dbReference type="EMBL" id="BLVP01000010">
    <property type="protein sequence ID" value="GFM37892.1"/>
    <property type="molecule type" value="Genomic_DNA"/>
</dbReference>
<comment type="similarity">
    <text evidence="3 6">Belongs to the MoeA family.</text>
</comment>
<dbReference type="GO" id="GO:0061599">
    <property type="term" value="F:molybdopterin molybdotransferase activity"/>
    <property type="evidence" value="ECO:0007669"/>
    <property type="project" value="UniProtKB-UniRule"/>
</dbReference>
<dbReference type="Pfam" id="PF12727">
    <property type="entry name" value="PBP_like"/>
    <property type="match status" value="1"/>
</dbReference>
<keyword evidence="6" id="KW-0460">Magnesium</keyword>
<dbReference type="Pfam" id="PF03454">
    <property type="entry name" value="MoeA_C"/>
    <property type="match status" value="1"/>
</dbReference>
<keyword evidence="9" id="KW-1185">Reference proteome</keyword>
<gene>
    <name evidence="8" type="primary">moeA</name>
    <name evidence="8" type="ORF">DSM19430T_25760</name>
</gene>
<dbReference type="NCBIfam" id="TIGR00177">
    <property type="entry name" value="molyb_syn"/>
    <property type="match status" value="1"/>
</dbReference>
<dbReference type="SMART" id="SM00852">
    <property type="entry name" value="MoCF_biosynth"/>
    <property type="match status" value="1"/>
</dbReference>
<dbReference type="SUPFAM" id="SSF53850">
    <property type="entry name" value="Periplasmic binding protein-like II"/>
    <property type="match status" value="1"/>
</dbReference>
<comment type="pathway">
    <text evidence="2 6">Cofactor biosynthesis; molybdopterin biosynthesis.</text>
</comment>
<dbReference type="Gene3D" id="2.170.190.11">
    <property type="entry name" value="Molybdopterin biosynthesis moea protein, domain 3"/>
    <property type="match status" value="1"/>
</dbReference>
<dbReference type="SUPFAM" id="SSF63867">
    <property type="entry name" value="MoeA C-terminal domain-like"/>
    <property type="match status" value="1"/>
</dbReference>